<feature type="region of interest" description="Disordered" evidence="5">
    <location>
        <begin position="1"/>
        <end position="25"/>
    </location>
</feature>
<protein>
    <submittedName>
        <fullName evidence="7">TetR family transcriptional regulator</fullName>
    </submittedName>
</protein>
<dbReference type="InterPro" id="IPR009057">
    <property type="entry name" value="Homeodomain-like_sf"/>
</dbReference>
<keyword evidence="3" id="KW-0804">Transcription</keyword>
<dbReference type="GO" id="GO:0000976">
    <property type="term" value="F:transcription cis-regulatory region binding"/>
    <property type="evidence" value="ECO:0007669"/>
    <property type="project" value="TreeGrafter"/>
</dbReference>
<dbReference type="Proteomes" id="UP000270343">
    <property type="component" value="Unassembled WGS sequence"/>
</dbReference>
<dbReference type="SUPFAM" id="SSF46689">
    <property type="entry name" value="Homeodomain-like"/>
    <property type="match status" value="1"/>
</dbReference>
<keyword evidence="8" id="KW-1185">Reference proteome</keyword>
<reference evidence="7 8" key="1">
    <citation type="journal article" date="2015" name="Antonie Van Leeuwenhoek">
        <title>Streptomyces klenkii sp. nov., isolated from deep marine sediment.</title>
        <authorList>
            <person name="Veyisoglu A."/>
            <person name="Sahin N."/>
        </authorList>
    </citation>
    <scope>NUCLEOTIDE SEQUENCE [LARGE SCALE GENOMIC DNA]</scope>
    <source>
        <strain evidence="7 8">KCTC 29202</strain>
    </source>
</reference>
<proteinExistence type="predicted"/>
<keyword evidence="2 4" id="KW-0238">DNA-binding</keyword>
<dbReference type="AlphaFoldDB" id="A0A3B0BU70"/>
<sequence length="220" mass="24268">MQSIEGAAARPAAPSGLRERKKRRTRDTLIRSALELFSRKGYERTTVDEIAEAAEVSQRTFFRYFANKEEVALAIQSAVDALFLAALRSRPAAEAPLPALREAVLDTWDGARAVIEAVVPLELHMRTYGLIESTPQLLAARLRSLSEVEEGLALEIARREGLDPHADPRPHVLVAAFGGVMRVTTRAWGERGEGGLDDLRELTVAYLDQLGPALAENWRT</sequence>
<dbReference type="PROSITE" id="PS01081">
    <property type="entry name" value="HTH_TETR_1"/>
    <property type="match status" value="1"/>
</dbReference>
<gene>
    <name evidence="7" type="ORF">D7231_09240</name>
</gene>
<feature type="domain" description="HTH tetR-type" evidence="6">
    <location>
        <begin position="23"/>
        <end position="83"/>
    </location>
</feature>
<organism evidence="7 8">
    <name type="scientific">Streptomyces klenkii</name>
    <dbReference type="NCBI Taxonomy" id="1420899"/>
    <lineage>
        <taxon>Bacteria</taxon>
        <taxon>Bacillati</taxon>
        <taxon>Actinomycetota</taxon>
        <taxon>Actinomycetes</taxon>
        <taxon>Kitasatosporales</taxon>
        <taxon>Streptomycetaceae</taxon>
        <taxon>Streptomyces</taxon>
    </lineage>
</organism>
<feature type="DNA-binding region" description="H-T-H motif" evidence="4">
    <location>
        <begin position="46"/>
        <end position="65"/>
    </location>
</feature>
<dbReference type="RefSeq" id="WP_120754449.1">
    <property type="nucleotide sequence ID" value="NZ_JBFADQ010000011.1"/>
</dbReference>
<dbReference type="InterPro" id="IPR001647">
    <property type="entry name" value="HTH_TetR"/>
</dbReference>
<dbReference type="InterPro" id="IPR023772">
    <property type="entry name" value="DNA-bd_HTH_TetR-type_CS"/>
</dbReference>
<dbReference type="Gene3D" id="1.10.10.60">
    <property type="entry name" value="Homeodomain-like"/>
    <property type="match status" value="1"/>
</dbReference>
<evidence type="ECO:0000256" key="5">
    <source>
        <dbReference type="SAM" id="MobiDB-lite"/>
    </source>
</evidence>
<comment type="caution">
    <text evidence="7">The sequence shown here is derived from an EMBL/GenBank/DDBJ whole genome shotgun (WGS) entry which is preliminary data.</text>
</comment>
<dbReference type="InterPro" id="IPR041347">
    <property type="entry name" value="MftR_C"/>
</dbReference>
<dbReference type="OrthoDB" id="8688418at2"/>
<evidence type="ECO:0000256" key="3">
    <source>
        <dbReference type="ARBA" id="ARBA00023163"/>
    </source>
</evidence>
<dbReference type="Gene3D" id="1.10.357.10">
    <property type="entry name" value="Tetracycline Repressor, domain 2"/>
    <property type="match status" value="1"/>
</dbReference>
<keyword evidence="1" id="KW-0805">Transcription regulation</keyword>
<evidence type="ECO:0000313" key="7">
    <source>
        <dbReference type="EMBL" id="RKN75587.1"/>
    </source>
</evidence>
<dbReference type="PRINTS" id="PR00455">
    <property type="entry name" value="HTHTETR"/>
</dbReference>
<dbReference type="Pfam" id="PF00440">
    <property type="entry name" value="TetR_N"/>
    <property type="match status" value="1"/>
</dbReference>
<evidence type="ECO:0000256" key="1">
    <source>
        <dbReference type="ARBA" id="ARBA00023015"/>
    </source>
</evidence>
<evidence type="ECO:0000256" key="2">
    <source>
        <dbReference type="ARBA" id="ARBA00023125"/>
    </source>
</evidence>
<accession>A0A3B0BU70</accession>
<dbReference type="PANTHER" id="PTHR30055">
    <property type="entry name" value="HTH-TYPE TRANSCRIPTIONAL REGULATOR RUTR"/>
    <property type="match status" value="1"/>
</dbReference>
<dbReference type="GO" id="GO:0003700">
    <property type="term" value="F:DNA-binding transcription factor activity"/>
    <property type="evidence" value="ECO:0007669"/>
    <property type="project" value="TreeGrafter"/>
</dbReference>
<dbReference type="PANTHER" id="PTHR30055:SF238">
    <property type="entry name" value="MYCOFACTOCIN BIOSYNTHESIS TRANSCRIPTIONAL REGULATOR MFTR-RELATED"/>
    <property type="match status" value="1"/>
</dbReference>
<evidence type="ECO:0000259" key="6">
    <source>
        <dbReference type="PROSITE" id="PS50977"/>
    </source>
</evidence>
<dbReference type="InterPro" id="IPR050109">
    <property type="entry name" value="HTH-type_TetR-like_transc_reg"/>
</dbReference>
<evidence type="ECO:0000256" key="4">
    <source>
        <dbReference type="PROSITE-ProRule" id="PRU00335"/>
    </source>
</evidence>
<dbReference type="EMBL" id="RBAM01000003">
    <property type="protein sequence ID" value="RKN75587.1"/>
    <property type="molecule type" value="Genomic_DNA"/>
</dbReference>
<name>A0A3B0BU70_9ACTN</name>
<dbReference type="PROSITE" id="PS50977">
    <property type="entry name" value="HTH_TETR_2"/>
    <property type="match status" value="1"/>
</dbReference>
<dbReference type="Pfam" id="PF17754">
    <property type="entry name" value="TetR_C_14"/>
    <property type="match status" value="1"/>
</dbReference>
<evidence type="ECO:0000313" key="8">
    <source>
        <dbReference type="Proteomes" id="UP000270343"/>
    </source>
</evidence>